<dbReference type="AlphaFoldDB" id="A0A131ZBQ3"/>
<organism evidence="2">
    <name type="scientific">Rhipicephalus appendiculatus</name>
    <name type="common">Brown ear tick</name>
    <dbReference type="NCBI Taxonomy" id="34631"/>
    <lineage>
        <taxon>Eukaryota</taxon>
        <taxon>Metazoa</taxon>
        <taxon>Ecdysozoa</taxon>
        <taxon>Arthropoda</taxon>
        <taxon>Chelicerata</taxon>
        <taxon>Arachnida</taxon>
        <taxon>Acari</taxon>
        <taxon>Parasitiformes</taxon>
        <taxon>Ixodida</taxon>
        <taxon>Ixodoidea</taxon>
        <taxon>Ixodidae</taxon>
        <taxon>Rhipicephalinae</taxon>
        <taxon>Rhipicephalus</taxon>
        <taxon>Rhipicephalus</taxon>
    </lineage>
</organism>
<evidence type="ECO:0000313" key="2">
    <source>
        <dbReference type="EMBL" id="JAP87671.1"/>
    </source>
</evidence>
<name>A0A131ZBQ3_RHIAP</name>
<accession>A0A131ZBQ3</accession>
<feature type="non-terminal residue" evidence="2">
    <location>
        <position position="1"/>
    </location>
</feature>
<evidence type="ECO:0000256" key="1">
    <source>
        <dbReference type="SAM" id="SignalP"/>
    </source>
</evidence>
<protein>
    <submittedName>
        <fullName evidence="2">Uncharacterized protein</fullName>
    </submittedName>
</protein>
<dbReference type="EMBL" id="GEDV01000886">
    <property type="protein sequence ID" value="JAP87671.1"/>
    <property type="molecule type" value="Transcribed_RNA"/>
</dbReference>
<feature type="signal peptide" evidence="1">
    <location>
        <begin position="1"/>
        <end position="25"/>
    </location>
</feature>
<sequence>FHRTVGLVACAILLALAAEQAYGWGALPEAELPYEACIPVCFGKCYMPCRDEGNTPNLCDGDCANECAQRCEIVRRLKNVG</sequence>
<reference evidence="2" key="1">
    <citation type="journal article" date="2016" name="Ticks Tick Borne Dis.">
        <title>De novo assembly and annotation of the salivary gland transcriptome of Rhipicephalus appendiculatus male and female ticks during blood feeding.</title>
        <authorList>
            <person name="de Castro M.H."/>
            <person name="de Klerk D."/>
            <person name="Pienaar R."/>
            <person name="Latif A.A."/>
            <person name="Rees D.J."/>
            <person name="Mans B.J."/>
        </authorList>
    </citation>
    <scope>NUCLEOTIDE SEQUENCE</scope>
    <source>
        <tissue evidence="2">Salivary glands</tissue>
    </source>
</reference>
<keyword evidence="1" id="KW-0732">Signal</keyword>
<feature type="chain" id="PRO_5007287205" evidence="1">
    <location>
        <begin position="26"/>
        <end position="81"/>
    </location>
</feature>
<proteinExistence type="predicted"/>